<dbReference type="EC" id="2.4.2.10" evidence="2 6"/>
<comment type="cofactor">
    <cofactor evidence="6">
        <name>Mg(2+)</name>
        <dbReference type="ChEBI" id="CHEBI:18420"/>
    </cofactor>
</comment>
<evidence type="ECO:0000256" key="2">
    <source>
        <dbReference type="ARBA" id="ARBA00011971"/>
    </source>
</evidence>
<organism evidence="8 9">
    <name type="scientific">Segatella buccae</name>
    <dbReference type="NCBI Taxonomy" id="28126"/>
    <lineage>
        <taxon>Bacteria</taxon>
        <taxon>Pseudomonadati</taxon>
        <taxon>Bacteroidota</taxon>
        <taxon>Bacteroidia</taxon>
        <taxon>Bacteroidales</taxon>
        <taxon>Prevotellaceae</taxon>
        <taxon>Segatella</taxon>
    </lineage>
</organism>
<dbReference type="EMBL" id="UGTJ01000001">
    <property type="protein sequence ID" value="SUB80095.1"/>
    <property type="molecule type" value="Genomic_DNA"/>
</dbReference>
<dbReference type="InterPro" id="IPR023031">
    <property type="entry name" value="OPRT"/>
</dbReference>
<comment type="caution">
    <text evidence="6">Lacks conserved residue(s) required for the propagation of feature annotation.</text>
</comment>
<dbReference type="InterPro" id="IPR000836">
    <property type="entry name" value="PRTase_dom"/>
</dbReference>
<keyword evidence="6" id="KW-0460">Magnesium</keyword>
<dbReference type="Gene3D" id="3.40.50.2020">
    <property type="match status" value="1"/>
</dbReference>
<keyword evidence="4 6" id="KW-0808">Transferase</keyword>
<comment type="catalytic activity">
    <reaction evidence="6">
        <text>orotidine 5'-phosphate + diphosphate = orotate + 5-phospho-alpha-D-ribose 1-diphosphate</text>
        <dbReference type="Rhea" id="RHEA:10380"/>
        <dbReference type="ChEBI" id="CHEBI:30839"/>
        <dbReference type="ChEBI" id="CHEBI:33019"/>
        <dbReference type="ChEBI" id="CHEBI:57538"/>
        <dbReference type="ChEBI" id="CHEBI:58017"/>
        <dbReference type="EC" id="2.4.2.10"/>
    </reaction>
</comment>
<evidence type="ECO:0000256" key="6">
    <source>
        <dbReference type="HAMAP-Rule" id="MF_01208"/>
    </source>
</evidence>
<feature type="binding site" evidence="6">
    <location>
        <position position="101"/>
    </location>
    <ligand>
        <name>5-phospho-alpha-D-ribose 1-diphosphate</name>
        <dbReference type="ChEBI" id="CHEBI:58017"/>
        <note>ligand shared between dimeric partners</note>
    </ligand>
</feature>
<dbReference type="Pfam" id="PF00156">
    <property type="entry name" value="Pribosyltran"/>
    <property type="match status" value="1"/>
</dbReference>
<feature type="domain" description="Phosphoribosyltransferase" evidence="7">
    <location>
        <begin position="70"/>
        <end position="169"/>
    </location>
</feature>
<dbReference type="PANTHER" id="PTHR19278">
    <property type="entry name" value="OROTATE PHOSPHORIBOSYLTRANSFERASE"/>
    <property type="match status" value="1"/>
</dbReference>
<dbReference type="HAMAP" id="MF_01208">
    <property type="entry name" value="PyrE"/>
    <property type="match status" value="1"/>
</dbReference>
<sequence>MDKLKKNFASKLLKIKAIKLQPNNPFTWASGWKSPFYCDNRKTLSYPDLRNYVKFEIVHTILEEFPEVEAIAGVATGAIPQGALVADALHLPFVYVRSKPKDHGLENLIEGELRPGMKVVVIEDLISTGGSSLKAVEAIRKNACEVIGMVASYTYGFSVAKKAFKEAGVKLVTLTDYEHVVAEALETGYIADDEVELLHEWRKDPANWNK</sequence>
<comment type="subunit">
    <text evidence="6">Homodimer.</text>
</comment>
<evidence type="ECO:0000313" key="8">
    <source>
        <dbReference type="EMBL" id="SUB80095.1"/>
    </source>
</evidence>
<dbReference type="GO" id="GO:0004588">
    <property type="term" value="F:orotate phosphoribosyltransferase activity"/>
    <property type="evidence" value="ECO:0007669"/>
    <property type="project" value="UniProtKB-UniRule"/>
</dbReference>
<feature type="binding site" evidence="6">
    <location>
        <position position="97"/>
    </location>
    <ligand>
        <name>5-phospho-alpha-D-ribose 1-diphosphate</name>
        <dbReference type="ChEBI" id="CHEBI:58017"/>
        <note>ligand shared between dimeric partners</note>
    </ligand>
</feature>
<dbReference type="GO" id="GO:0044205">
    <property type="term" value="P:'de novo' UMP biosynthetic process"/>
    <property type="evidence" value="ECO:0007669"/>
    <property type="project" value="UniProtKB-UniRule"/>
</dbReference>
<comment type="pathway">
    <text evidence="1 6">Pyrimidine metabolism; UMP biosynthesis via de novo pathway; UMP from orotate: step 1/2.</text>
</comment>
<evidence type="ECO:0000256" key="4">
    <source>
        <dbReference type="ARBA" id="ARBA00022679"/>
    </source>
</evidence>
<dbReference type="RefSeq" id="WP_115153667.1">
    <property type="nucleotide sequence ID" value="NZ_DBFWLE010000024.1"/>
</dbReference>
<evidence type="ECO:0000313" key="9">
    <source>
        <dbReference type="Proteomes" id="UP000255283"/>
    </source>
</evidence>
<dbReference type="AlphaFoldDB" id="A0AAQ1ZJ18"/>
<evidence type="ECO:0000259" key="7">
    <source>
        <dbReference type="Pfam" id="PF00156"/>
    </source>
</evidence>
<accession>A0AAQ1ZJ18</accession>
<dbReference type="PANTHER" id="PTHR19278:SF9">
    <property type="entry name" value="URIDINE 5'-MONOPHOSPHATE SYNTHASE"/>
    <property type="match status" value="1"/>
</dbReference>
<comment type="function">
    <text evidence="6">Catalyzes the transfer of a ribosyl phosphate group from 5-phosphoribose 1-diphosphate to orotate, leading to the formation of orotidine monophosphate (OMP).</text>
</comment>
<dbReference type="InterPro" id="IPR004467">
    <property type="entry name" value="Or_phspho_trans_dom"/>
</dbReference>
<keyword evidence="3 6" id="KW-0328">Glycosyltransferase</keyword>
<evidence type="ECO:0000256" key="3">
    <source>
        <dbReference type="ARBA" id="ARBA00022676"/>
    </source>
</evidence>
<comment type="caution">
    <text evidence="8">The sequence shown here is derived from an EMBL/GenBank/DDBJ whole genome shotgun (WGS) entry which is preliminary data.</text>
</comment>
<gene>
    <name evidence="6 8" type="primary">pyrE</name>
    <name evidence="8" type="ORF">NCTC13063_01375</name>
</gene>
<protein>
    <recommendedName>
        <fullName evidence="2 6">Orotate phosphoribosyltransferase</fullName>
        <shortName evidence="6">OPRT</shortName>
        <shortName evidence="6">OPRTase</shortName>
        <ecNumber evidence="2 6">2.4.2.10</ecNumber>
    </recommendedName>
</protein>
<feature type="binding site" description="in other chain" evidence="6">
    <location>
        <begin position="123"/>
        <end position="131"/>
    </location>
    <ligand>
        <name>5-phospho-alpha-D-ribose 1-diphosphate</name>
        <dbReference type="ChEBI" id="CHEBI:58017"/>
        <note>ligand shared between dimeric partners</note>
    </ligand>
</feature>
<name>A0AAQ1ZJ18_9BACT</name>
<dbReference type="GO" id="GO:0000287">
    <property type="term" value="F:magnesium ion binding"/>
    <property type="evidence" value="ECO:0007669"/>
    <property type="project" value="UniProtKB-UniRule"/>
</dbReference>
<evidence type="ECO:0000256" key="5">
    <source>
        <dbReference type="ARBA" id="ARBA00022975"/>
    </source>
</evidence>
<dbReference type="Proteomes" id="UP000255283">
    <property type="component" value="Unassembled WGS sequence"/>
</dbReference>
<feature type="binding site" evidence="6">
    <location>
        <position position="127"/>
    </location>
    <ligand>
        <name>orotate</name>
        <dbReference type="ChEBI" id="CHEBI:30839"/>
    </ligand>
</feature>
<dbReference type="CDD" id="cd06223">
    <property type="entry name" value="PRTases_typeI"/>
    <property type="match status" value="1"/>
</dbReference>
<evidence type="ECO:0000256" key="1">
    <source>
        <dbReference type="ARBA" id="ARBA00004889"/>
    </source>
</evidence>
<dbReference type="SUPFAM" id="SSF53271">
    <property type="entry name" value="PRTase-like"/>
    <property type="match status" value="1"/>
</dbReference>
<dbReference type="NCBIfam" id="TIGR00336">
    <property type="entry name" value="pyrE"/>
    <property type="match status" value="1"/>
</dbReference>
<keyword evidence="5 6" id="KW-0665">Pyrimidine biosynthesis</keyword>
<reference evidence="8 9" key="1">
    <citation type="submission" date="2018-06" db="EMBL/GenBank/DDBJ databases">
        <authorList>
            <consortium name="Pathogen Informatics"/>
            <person name="Doyle S."/>
        </authorList>
    </citation>
    <scope>NUCLEOTIDE SEQUENCE [LARGE SCALE GENOMIC DNA]</scope>
    <source>
        <strain evidence="8 9">NCTC13063</strain>
    </source>
</reference>
<dbReference type="GO" id="GO:0019856">
    <property type="term" value="P:pyrimidine nucleobase biosynthetic process"/>
    <property type="evidence" value="ECO:0007669"/>
    <property type="project" value="TreeGrafter"/>
</dbReference>
<proteinExistence type="inferred from homology"/>
<comment type="similarity">
    <text evidence="6">Belongs to the purine/pyrimidine phosphoribosyltransferase family. PyrE subfamily.</text>
</comment>
<dbReference type="InterPro" id="IPR029057">
    <property type="entry name" value="PRTase-like"/>
</dbReference>
<feature type="binding site" evidence="6">
    <location>
        <position position="103"/>
    </location>
    <ligand>
        <name>5-phospho-alpha-D-ribose 1-diphosphate</name>
        <dbReference type="ChEBI" id="CHEBI:58017"/>
        <note>ligand shared between dimeric partners</note>
    </ligand>
</feature>